<sequence>MVTRAGVARGLLVEVQRSRRRDVRSSPGEIEKALAALTRFAASSGELQSEDRAAHRIAQAWLETVRSSLWLDITESADAETLAYRYLCALPVSGCSRGAVRRVGRRHRAALRRWYRCNGTAISIAAARVRAGEDTASDPWRDRPSA</sequence>
<dbReference type="Proteomes" id="UP000291591">
    <property type="component" value="Unassembled WGS sequence"/>
</dbReference>
<proteinExistence type="predicted"/>
<name>A0A4Q7V022_PSEST</name>
<comment type="caution">
    <text evidence="1">The sequence shown here is derived from an EMBL/GenBank/DDBJ whole genome shotgun (WGS) entry which is preliminary data.</text>
</comment>
<accession>A0A4Q7V022</accession>
<gene>
    <name evidence="1" type="ORF">EV383_2701</name>
</gene>
<dbReference type="AlphaFoldDB" id="A0A4Q7V022"/>
<keyword evidence="2" id="KW-1185">Reference proteome</keyword>
<protein>
    <submittedName>
        <fullName evidence="1">Uncharacterized protein</fullName>
    </submittedName>
</protein>
<reference evidence="1 2" key="1">
    <citation type="submission" date="2019-02" db="EMBL/GenBank/DDBJ databases">
        <title>Sequencing the genomes of 1000 actinobacteria strains.</title>
        <authorList>
            <person name="Klenk H.-P."/>
        </authorList>
    </citation>
    <scope>NUCLEOTIDE SEQUENCE [LARGE SCALE GENOMIC DNA]</scope>
    <source>
        <strain evidence="1 2">DSM 45779</strain>
    </source>
</reference>
<evidence type="ECO:0000313" key="1">
    <source>
        <dbReference type="EMBL" id="RZT85819.1"/>
    </source>
</evidence>
<evidence type="ECO:0000313" key="2">
    <source>
        <dbReference type="Proteomes" id="UP000291591"/>
    </source>
</evidence>
<organism evidence="1 2">
    <name type="scientific">Pseudonocardia sediminis</name>
    <dbReference type="NCBI Taxonomy" id="1397368"/>
    <lineage>
        <taxon>Bacteria</taxon>
        <taxon>Bacillati</taxon>
        <taxon>Actinomycetota</taxon>
        <taxon>Actinomycetes</taxon>
        <taxon>Pseudonocardiales</taxon>
        <taxon>Pseudonocardiaceae</taxon>
        <taxon>Pseudonocardia</taxon>
    </lineage>
</organism>
<dbReference type="EMBL" id="SHKL01000001">
    <property type="protein sequence ID" value="RZT85819.1"/>
    <property type="molecule type" value="Genomic_DNA"/>
</dbReference>